<keyword evidence="3" id="KW-1185">Reference proteome</keyword>
<dbReference type="Gene3D" id="3.30.930.10">
    <property type="entry name" value="Bira Bifunctional Protein, Domain 2"/>
    <property type="match status" value="1"/>
</dbReference>
<dbReference type="Gramene" id="OE9A061040T2">
    <property type="protein sequence ID" value="OE9A061040C2"/>
    <property type="gene ID" value="OE9A061040"/>
</dbReference>
<dbReference type="PANTHER" id="PTHR43506">
    <property type="entry name" value="BIOTIN/LIPOATE A/B PROTEIN LIGASE FAMILY"/>
    <property type="match status" value="1"/>
</dbReference>
<organism evidence="2 3">
    <name type="scientific">Olea europaea subsp. europaea</name>
    <dbReference type="NCBI Taxonomy" id="158383"/>
    <lineage>
        <taxon>Eukaryota</taxon>
        <taxon>Viridiplantae</taxon>
        <taxon>Streptophyta</taxon>
        <taxon>Embryophyta</taxon>
        <taxon>Tracheophyta</taxon>
        <taxon>Spermatophyta</taxon>
        <taxon>Magnoliopsida</taxon>
        <taxon>eudicotyledons</taxon>
        <taxon>Gunneridae</taxon>
        <taxon>Pentapetalae</taxon>
        <taxon>asterids</taxon>
        <taxon>lamiids</taxon>
        <taxon>Lamiales</taxon>
        <taxon>Oleaceae</taxon>
        <taxon>Oleeae</taxon>
        <taxon>Olea</taxon>
    </lineage>
</organism>
<dbReference type="CDD" id="cd16443">
    <property type="entry name" value="LplA"/>
    <property type="match status" value="1"/>
</dbReference>
<feature type="domain" description="BPL/LPL catalytic" evidence="1">
    <location>
        <begin position="39"/>
        <end position="225"/>
    </location>
</feature>
<dbReference type="InterPro" id="IPR053264">
    <property type="entry name" value="Lipoate-ligase_2_inactive"/>
</dbReference>
<name>A0A8S0V3A2_OLEEU</name>
<dbReference type="Gramene" id="OE9A061040T4">
    <property type="protein sequence ID" value="OE9A061040C4"/>
    <property type="gene ID" value="OE9A061040"/>
</dbReference>
<protein>
    <submittedName>
        <fullName evidence="2">Lipoate- ligase A</fullName>
    </submittedName>
</protein>
<dbReference type="GO" id="GO:0016874">
    <property type="term" value="F:ligase activity"/>
    <property type="evidence" value="ECO:0007669"/>
    <property type="project" value="UniProtKB-KW"/>
</dbReference>
<evidence type="ECO:0000313" key="3">
    <source>
        <dbReference type="Proteomes" id="UP000594638"/>
    </source>
</evidence>
<dbReference type="Gramene" id="OE9A061040T1">
    <property type="protein sequence ID" value="OE9A061040C1"/>
    <property type="gene ID" value="OE9A061040"/>
</dbReference>
<evidence type="ECO:0000313" key="2">
    <source>
        <dbReference type="EMBL" id="CAA3024389.1"/>
    </source>
</evidence>
<dbReference type="EMBL" id="CACTIH010009107">
    <property type="protein sequence ID" value="CAA3024389.1"/>
    <property type="molecule type" value="Genomic_DNA"/>
</dbReference>
<sequence length="269" mass="30573">MTASGTRNIGLPLMNHVRLKGVPILQQLHLEERLLRTSLGNWCIINDGTDDPTVVMGISGKPVELLEIDSVLRDEIPVIRRFTGGGTVIVDNGTIFVTFICNKDAIPGLQSYPRPIMSWSSLVYRQVFQGIGDFSLRENDYVLGNYKFGGNAQSIIKNRWVHHSSFLWDYEISNMGYLKLPKRAPEYRQARSHLEFICRMKDYISRPNFIDRTIDAVGSHFLVRSMELEAIKYTSGAKFKPSSRVLRKQELEEADFDSQTSAVTQSLQL</sequence>
<gene>
    <name evidence="2" type="ORF">OLEA9_A061040</name>
</gene>
<dbReference type="Pfam" id="PF21948">
    <property type="entry name" value="LplA-B_cat"/>
    <property type="match status" value="1"/>
</dbReference>
<dbReference type="InterPro" id="IPR004143">
    <property type="entry name" value="BPL_LPL_catalytic"/>
</dbReference>
<dbReference type="SUPFAM" id="SSF55681">
    <property type="entry name" value="Class II aaRS and biotin synthetases"/>
    <property type="match status" value="1"/>
</dbReference>
<dbReference type="PANTHER" id="PTHR43506:SF1">
    <property type="entry name" value="BPL_LPL CATALYTIC DOMAIN-CONTAINING PROTEIN"/>
    <property type="match status" value="1"/>
</dbReference>
<proteinExistence type="predicted"/>
<dbReference type="AlphaFoldDB" id="A0A8S0V3A2"/>
<comment type="caution">
    <text evidence="2">The sequence shown here is derived from an EMBL/GenBank/DDBJ whole genome shotgun (WGS) entry which is preliminary data.</text>
</comment>
<accession>A0A8S0V3A2</accession>
<dbReference type="PROSITE" id="PS51733">
    <property type="entry name" value="BPL_LPL_CATALYTIC"/>
    <property type="match status" value="1"/>
</dbReference>
<dbReference type="InterPro" id="IPR045864">
    <property type="entry name" value="aa-tRNA-synth_II/BPL/LPL"/>
</dbReference>
<dbReference type="OrthoDB" id="201621at2759"/>
<dbReference type="FunFam" id="3.30.930.10:FF:000077">
    <property type="entry name" value="Putative lipoate-protein ligase A"/>
    <property type="match status" value="1"/>
</dbReference>
<reference evidence="2 3" key="1">
    <citation type="submission" date="2019-12" db="EMBL/GenBank/DDBJ databases">
        <authorList>
            <person name="Alioto T."/>
            <person name="Alioto T."/>
            <person name="Gomez Garrido J."/>
        </authorList>
    </citation>
    <scope>NUCLEOTIDE SEQUENCE [LARGE SCALE GENOMIC DNA]</scope>
</reference>
<keyword evidence="2" id="KW-0436">Ligase</keyword>
<evidence type="ECO:0000259" key="1">
    <source>
        <dbReference type="PROSITE" id="PS51733"/>
    </source>
</evidence>
<dbReference type="Proteomes" id="UP000594638">
    <property type="component" value="Unassembled WGS sequence"/>
</dbReference>